<protein>
    <recommendedName>
        <fullName evidence="3">Small CPxCG-related zinc finger protein</fullName>
    </recommendedName>
</protein>
<dbReference type="KEGG" id="hae:halTADL_2043"/>
<evidence type="ECO:0000313" key="1">
    <source>
        <dbReference type="EMBL" id="SEI78293.1"/>
    </source>
</evidence>
<accession>A0A2H4Q344</accession>
<dbReference type="EMBL" id="FNYR01000008">
    <property type="protein sequence ID" value="SEI78293.1"/>
    <property type="molecule type" value="Genomic_DNA"/>
</dbReference>
<reference evidence="1 2" key="1">
    <citation type="submission" date="2016-10" db="EMBL/GenBank/DDBJ databases">
        <authorList>
            <person name="de Groot N.N."/>
        </authorList>
    </citation>
    <scope>NUCLEOTIDE SEQUENCE [LARGE SCALE GENOMIC DNA]</scope>
    <source>
        <strain evidence="1 2">DSM 22187</strain>
    </source>
</reference>
<dbReference type="RefSeq" id="WP_089671766.1">
    <property type="nucleotide sequence ID" value="NZ_CP024845.1"/>
</dbReference>
<gene>
    <name evidence="1" type="ORF">SAMN05444271_1083</name>
</gene>
<organism evidence="1 2">
    <name type="scientific">Halohasta litchfieldiae</name>
    <dbReference type="NCBI Taxonomy" id="1073996"/>
    <lineage>
        <taxon>Archaea</taxon>
        <taxon>Methanobacteriati</taxon>
        <taxon>Methanobacteriota</taxon>
        <taxon>Stenosarchaea group</taxon>
        <taxon>Halobacteria</taxon>
        <taxon>Halobacteriales</taxon>
        <taxon>Haloferacaceae</taxon>
        <taxon>Halohasta</taxon>
    </lineage>
</organism>
<dbReference type="Pfam" id="PF24444">
    <property type="entry name" value="DUF7563"/>
    <property type="match status" value="1"/>
</dbReference>
<name>A0A1H6TDW0_9EURY</name>
<sequence length="62" mass="6705">MDSLHIQKGAAGQHSHERTCENCGEYVTKQFVRVFGANDGSVYGCMNCSTGRDLRDGGGKQP</sequence>
<dbReference type="OrthoDB" id="195311at2157"/>
<dbReference type="Proteomes" id="UP000198888">
    <property type="component" value="Unassembled WGS sequence"/>
</dbReference>
<keyword evidence="2" id="KW-1185">Reference proteome</keyword>
<accession>A0A1H6TDW0</accession>
<evidence type="ECO:0000313" key="2">
    <source>
        <dbReference type="Proteomes" id="UP000198888"/>
    </source>
</evidence>
<proteinExistence type="predicted"/>
<dbReference type="InterPro" id="IPR055985">
    <property type="entry name" value="DUF7563"/>
</dbReference>
<dbReference type="AlphaFoldDB" id="A0A1H6TDW0"/>
<dbReference type="GeneID" id="35002820"/>
<evidence type="ECO:0008006" key="3">
    <source>
        <dbReference type="Google" id="ProtNLM"/>
    </source>
</evidence>